<dbReference type="Proteomes" id="UP001142317">
    <property type="component" value="Unassembled WGS sequence"/>
</dbReference>
<evidence type="ECO:0000313" key="3">
    <source>
        <dbReference type="EMBL" id="GLJ80353.1"/>
    </source>
</evidence>
<dbReference type="RefSeq" id="WP_210006603.1">
    <property type="nucleotide sequence ID" value="NZ_BSEO01000014.1"/>
</dbReference>
<name>A0A9W6M381_9MICO</name>
<dbReference type="PANTHER" id="PTHR34202:SF1">
    <property type="entry name" value="UPF0548 PROTEIN"/>
    <property type="match status" value="1"/>
</dbReference>
<reference evidence="3" key="1">
    <citation type="journal article" date="2014" name="Int. J. Syst. Evol. Microbiol.">
        <title>Complete genome sequence of Corynebacterium casei LMG S-19264T (=DSM 44701T), isolated from a smear-ripened cheese.</title>
        <authorList>
            <consortium name="US DOE Joint Genome Institute (JGI-PGF)"/>
            <person name="Walter F."/>
            <person name="Albersmeier A."/>
            <person name="Kalinowski J."/>
            <person name="Ruckert C."/>
        </authorList>
    </citation>
    <scope>NUCLEOTIDE SEQUENCE</scope>
    <source>
        <strain evidence="3">VKM Ac-1447</strain>
    </source>
</reference>
<dbReference type="EMBL" id="BSEO01000014">
    <property type="protein sequence ID" value="GLJ80353.1"/>
    <property type="molecule type" value="Genomic_DNA"/>
</dbReference>
<feature type="compositionally biased region" description="Polar residues" evidence="1">
    <location>
        <begin position="185"/>
        <end position="201"/>
    </location>
</feature>
<evidence type="ECO:0000259" key="2">
    <source>
        <dbReference type="Pfam" id="PF09348"/>
    </source>
</evidence>
<sequence>MSLPHRDTWNARPGGFRRFEKTVPVGSGDAVWQRARADLLAWRVKTRSGFRVVPDLPAAAGGRHWLEVGWGPLTLREPVEVVAFVDERDRVGYVYLALPGHPLEGEEAFLLTRRGDDVRFTLRSLSRPAPTPFWRFAYPAVRIVQVIVRTRYLSALRREERHIIGSPSARRGRRQSRVSLGAGASANSSTKSESRSSVLLR</sequence>
<feature type="region of interest" description="Disordered" evidence="1">
    <location>
        <begin position="166"/>
        <end position="201"/>
    </location>
</feature>
<evidence type="ECO:0000256" key="1">
    <source>
        <dbReference type="SAM" id="MobiDB-lite"/>
    </source>
</evidence>
<accession>A0A9W6M381</accession>
<keyword evidence="4" id="KW-1185">Reference proteome</keyword>
<comment type="caution">
    <text evidence="3">The sequence shown here is derived from an EMBL/GenBank/DDBJ whole genome shotgun (WGS) entry which is preliminary data.</text>
</comment>
<dbReference type="AlphaFoldDB" id="A0A9W6M381"/>
<feature type="domain" description="DUF1990" evidence="2">
    <location>
        <begin position="11"/>
        <end position="154"/>
    </location>
</feature>
<dbReference type="InterPro" id="IPR018960">
    <property type="entry name" value="DUF1990"/>
</dbReference>
<organism evidence="3 4">
    <name type="scientific">Microbacterium imperiale</name>
    <dbReference type="NCBI Taxonomy" id="33884"/>
    <lineage>
        <taxon>Bacteria</taxon>
        <taxon>Bacillati</taxon>
        <taxon>Actinomycetota</taxon>
        <taxon>Actinomycetes</taxon>
        <taxon>Micrococcales</taxon>
        <taxon>Microbacteriaceae</taxon>
        <taxon>Microbacterium</taxon>
    </lineage>
</organism>
<evidence type="ECO:0000313" key="4">
    <source>
        <dbReference type="Proteomes" id="UP001142317"/>
    </source>
</evidence>
<dbReference type="PANTHER" id="PTHR34202">
    <property type="entry name" value="UPF0548 PROTEIN"/>
    <property type="match status" value="1"/>
</dbReference>
<protein>
    <recommendedName>
        <fullName evidence="2">DUF1990 domain-containing protein</fullName>
    </recommendedName>
</protein>
<reference evidence="3" key="2">
    <citation type="submission" date="2023-01" db="EMBL/GenBank/DDBJ databases">
        <authorList>
            <person name="Sun Q."/>
            <person name="Evtushenko L."/>
        </authorList>
    </citation>
    <scope>NUCLEOTIDE SEQUENCE</scope>
    <source>
        <strain evidence="3">VKM Ac-1447</strain>
    </source>
</reference>
<dbReference type="Pfam" id="PF09348">
    <property type="entry name" value="DUF1990"/>
    <property type="match status" value="1"/>
</dbReference>
<proteinExistence type="predicted"/>
<gene>
    <name evidence="3" type="ORF">GCM10017586_20360</name>
</gene>